<evidence type="ECO:0000256" key="1">
    <source>
        <dbReference type="SAM" id="Phobius"/>
    </source>
</evidence>
<evidence type="ECO:0000313" key="2">
    <source>
        <dbReference type="EMBL" id="GAA6168975.1"/>
    </source>
</evidence>
<name>A0ABQ0ABJ2_9GAMM</name>
<comment type="caution">
    <text evidence="2">The sequence shown here is derived from an EMBL/GenBank/DDBJ whole genome shotgun (WGS) entry which is preliminary data.</text>
</comment>
<organism evidence="2 3">
    <name type="scientific">Sessilibacter corallicola</name>
    <dbReference type="NCBI Taxonomy" id="2904075"/>
    <lineage>
        <taxon>Bacteria</taxon>
        <taxon>Pseudomonadati</taxon>
        <taxon>Pseudomonadota</taxon>
        <taxon>Gammaproteobacteria</taxon>
        <taxon>Cellvibrionales</taxon>
        <taxon>Cellvibrionaceae</taxon>
        <taxon>Sessilibacter</taxon>
    </lineage>
</organism>
<dbReference type="EMBL" id="BAABWN010000009">
    <property type="protein sequence ID" value="GAA6168975.1"/>
    <property type="molecule type" value="Genomic_DNA"/>
</dbReference>
<gene>
    <name evidence="2" type="ORF">NBRC116591_27860</name>
</gene>
<feature type="transmembrane region" description="Helical" evidence="1">
    <location>
        <begin position="66"/>
        <end position="84"/>
    </location>
</feature>
<sequence length="190" mass="21843">METADILINLLLFLFLPLWGIAGFVDWCCHKATKIEITSGVKESLMHCVMGIQIGIPIILCLTFRVNVLILLICFAALILHELVAHWDVNYAQNLRKISIWEMHAHSYLATLPLYLLVIILVINWEVLLDLVQFNWTGQLHFEKLDFKPGGSGYLPLYLAFMAVACVFPYLEELIRCLRKMNSVKLRINE</sequence>
<evidence type="ECO:0000313" key="3">
    <source>
        <dbReference type="Proteomes" id="UP001465153"/>
    </source>
</evidence>
<keyword evidence="1" id="KW-1133">Transmembrane helix</keyword>
<feature type="transmembrane region" description="Helical" evidence="1">
    <location>
        <begin position="105"/>
        <end position="125"/>
    </location>
</feature>
<accession>A0ABQ0ABJ2</accession>
<evidence type="ECO:0008006" key="4">
    <source>
        <dbReference type="Google" id="ProtNLM"/>
    </source>
</evidence>
<protein>
    <recommendedName>
        <fullName evidence="4">Diguanylate cyclase</fullName>
    </recommendedName>
</protein>
<keyword evidence="1" id="KW-0472">Membrane</keyword>
<feature type="transmembrane region" description="Helical" evidence="1">
    <location>
        <begin position="153"/>
        <end position="171"/>
    </location>
</feature>
<proteinExistence type="predicted"/>
<keyword evidence="3" id="KW-1185">Reference proteome</keyword>
<reference evidence="2 3" key="1">
    <citation type="submission" date="2024-04" db="EMBL/GenBank/DDBJ databases">
        <title>Draft genome sequence of Sessilibacter corallicola NBRC 116591.</title>
        <authorList>
            <person name="Miyakawa T."/>
            <person name="Kusuya Y."/>
            <person name="Miura T."/>
        </authorList>
    </citation>
    <scope>NUCLEOTIDE SEQUENCE [LARGE SCALE GENOMIC DNA]</scope>
    <source>
        <strain evidence="2 3">KU-00831-HH</strain>
    </source>
</reference>
<keyword evidence="1" id="KW-0812">Transmembrane</keyword>
<dbReference type="RefSeq" id="WP_353303644.1">
    <property type="nucleotide sequence ID" value="NZ_BAABWN010000009.1"/>
</dbReference>
<feature type="transmembrane region" description="Helical" evidence="1">
    <location>
        <begin position="41"/>
        <end position="60"/>
    </location>
</feature>
<dbReference type="Proteomes" id="UP001465153">
    <property type="component" value="Unassembled WGS sequence"/>
</dbReference>
<feature type="transmembrane region" description="Helical" evidence="1">
    <location>
        <begin position="6"/>
        <end position="29"/>
    </location>
</feature>